<proteinExistence type="inferred from homology"/>
<comment type="similarity">
    <text evidence="2 17">Belongs to the cytochrome c oxidase subunit 3 family.</text>
</comment>
<keyword evidence="6" id="KW-1003">Cell membrane</keyword>
<feature type="transmembrane region" description="Helical" evidence="18">
    <location>
        <begin position="60"/>
        <end position="82"/>
    </location>
</feature>
<dbReference type="PANTHER" id="PTHR11403">
    <property type="entry name" value="CYTOCHROME C OXIDASE SUBUNIT III"/>
    <property type="match status" value="1"/>
</dbReference>
<dbReference type="PANTHER" id="PTHR11403:SF2">
    <property type="entry name" value="CYTOCHROME BO(3) UBIQUINOL OXIDASE SUBUNIT 3"/>
    <property type="match status" value="1"/>
</dbReference>
<evidence type="ECO:0000313" key="21">
    <source>
        <dbReference type="Proteomes" id="UP001222087"/>
    </source>
</evidence>
<evidence type="ECO:0000256" key="14">
    <source>
        <dbReference type="ARBA" id="ARBA00031884"/>
    </source>
</evidence>
<evidence type="ECO:0000256" key="7">
    <source>
        <dbReference type="ARBA" id="ARBA00022692"/>
    </source>
</evidence>
<evidence type="ECO:0000256" key="2">
    <source>
        <dbReference type="ARBA" id="ARBA00010581"/>
    </source>
</evidence>
<dbReference type="Proteomes" id="UP001222087">
    <property type="component" value="Chromosome"/>
</dbReference>
<accession>A0ABY8APN0</accession>
<feature type="transmembrane region" description="Helical" evidence="18">
    <location>
        <begin position="102"/>
        <end position="123"/>
    </location>
</feature>
<comment type="subunit">
    <text evidence="3">Heterooctamer of two A chains, two B chains, two C chains and two D chains.</text>
</comment>
<name>A0ABY8APN0_9GAMM</name>
<evidence type="ECO:0000256" key="16">
    <source>
        <dbReference type="ARBA" id="ARBA00032717"/>
    </source>
</evidence>
<evidence type="ECO:0000256" key="3">
    <source>
        <dbReference type="ARBA" id="ARBA00011700"/>
    </source>
</evidence>
<gene>
    <name evidence="20" type="primary">cyoC</name>
    <name evidence="20" type="ORF">PXX05_10715</name>
</gene>
<evidence type="ECO:0000256" key="8">
    <source>
        <dbReference type="ARBA" id="ARBA00022982"/>
    </source>
</evidence>
<feature type="domain" description="Heme-copper oxidase subunit III family profile" evidence="19">
    <location>
        <begin position="39"/>
        <end position="237"/>
    </location>
</feature>
<dbReference type="CDD" id="cd02863">
    <property type="entry name" value="Ubiquinol_oxidase_III"/>
    <property type="match status" value="1"/>
</dbReference>
<keyword evidence="10" id="KW-0560">Oxidoreductase</keyword>
<organism evidence="20 21">
    <name type="scientific">Legionella cardiaca</name>
    <dbReference type="NCBI Taxonomy" id="1071983"/>
    <lineage>
        <taxon>Bacteria</taxon>
        <taxon>Pseudomonadati</taxon>
        <taxon>Pseudomonadota</taxon>
        <taxon>Gammaproteobacteria</taxon>
        <taxon>Legionellales</taxon>
        <taxon>Legionellaceae</taxon>
        <taxon>Legionella</taxon>
    </lineage>
</organism>
<evidence type="ECO:0000259" key="19">
    <source>
        <dbReference type="PROSITE" id="PS50253"/>
    </source>
</evidence>
<reference evidence="20 21" key="1">
    <citation type="submission" date="2023-02" db="EMBL/GenBank/DDBJ databases">
        <title>Genome Sequence of L. cardiaca H63T.</title>
        <authorList>
            <person name="Lopez A.E."/>
            <person name="Cianciotto N.P."/>
        </authorList>
    </citation>
    <scope>NUCLEOTIDE SEQUENCE [LARGE SCALE GENOMIC DNA]</scope>
    <source>
        <strain evidence="20 21">H63</strain>
    </source>
</reference>
<keyword evidence="9 18" id="KW-1133">Transmembrane helix</keyword>
<dbReference type="InterPro" id="IPR033946">
    <property type="entry name" value="Ubiquinol_oxase_su3_dom"/>
</dbReference>
<evidence type="ECO:0000256" key="4">
    <source>
        <dbReference type="ARBA" id="ARBA00014687"/>
    </source>
</evidence>
<sequence>MMSKTLMKDTQAATPIPATTNRDLFIGSYNERHSRPEGKTAARSHNIDGHMSHFDGSKNVFGFWIYIMTDCILFASLFAVYAVLHTHTFGGPHAKELFNLSFVLTETLVLLSSSFTYGLAMLARDSKSQDKVTRWMWATFVLGFCFITMEMYEFQHLYLEGHTWAKSAFLSSFFTLVATHGLHVTVGLIWMLALIFQMKTHGITPVTKTKLTCLGLFWHFLDIVWIFVFSVVYLMGAI</sequence>
<dbReference type="SUPFAM" id="SSF81452">
    <property type="entry name" value="Cytochrome c oxidase subunit III-like"/>
    <property type="match status" value="1"/>
</dbReference>
<feature type="transmembrane region" description="Helical" evidence="18">
    <location>
        <begin position="216"/>
        <end position="236"/>
    </location>
</feature>
<dbReference type="PROSITE" id="PS50253">
    <property type="entry name" value="COX3"/>
    <property type="match status" value="1"/>
</dbReference>
<keyword evidence="7 17" id="KW-0812">Transmembrane</keyword>
<evidence type="ECO:0000256" key="9">
    <source>
        <dbReference type="ARBA" id="ARBA00022989"/>
    </source>
</evidence>
<dbReference type="InterPro" id="IPR035973">
    <property type="entry name" value="Cyt_c_oxidase_su3-like_sf"/>
</dbReference>
<comment type="function">
    <text evidence="12">Cytochrome bo(3) ubiquinol terminal oxidase is the component of the aerobic respiratory chain of E.coli that predominates when cells are grown at high aeration. Has proton pump activity across the membrane in addition to electron transfer, pumping 2 protons/electron.</text>
</comment>
<protein>
    <recommendedName>
        <fullName evidence="4">Cytochrome bo(3) ubiquinol oxidase subunit 3</fullName>
    </recommendedName>
    <alternativeName>
        <fullName evidence="15">Cytochrome o ubiquinol oxidase subunit 3</fullName>
    </alternativeName>
    <alternativeName>
        <fullName evidence="13">Oxidase bo(3) subunit 3</fullName>
    </alternativeName>
    <alternativeName>
        <fullName evidence="16">Ubiquinol oxidase polypeptide III</fullName>
    </alternativeName>
    <alternativeName>
        <fullName evidence="14">Ubiquinol oxidase subunit 3</fullName>
    </alternativeName>
</protein>
<dbReference type="EMBL" id="CP119078">
    <property type="protein sequence ID" value="WED42389.1"/>
    <property type="molecule type" value="Genomic_DNA"/>
</dbReference>
<dbReference type="InterPro" id="IPR024791">
    <property type="entry name" value="Cyt_c/ubiquinol_Oxase_su3"/>
</dbReference>
<dbReference type="Pfam" id="PF00510">
    <property type="entry name" value="COX3"/>
    <property type="match status" value="1"/>
</dbReference>
<dbReference type="InterPro" id="IPR014206">
    <property type="entry name" value="Cyt_c_ubiqinol_oxidase_su3"/>
</dbReference>
<keyword evidence="11 18" id="KW-0472">Membrane</keyword>
<evidence type="ECO:0000256" key="17">
    <source>
        <dbReference type="RuleBase" id="RU003376"/>
    </source>
</evidence>
<evidence type="ECO:0000256" key="6">
    <source>
        <dbReference type="ARBA" id="ARBA00022475"/>
    </source>
</evidence>
<feature type="transmembrane region" description="Helical" evidence="18">
    <location>
        <begin position="135"/>
        <end position="152"/>
    </location>
</feature>
<dbReference type="Gene3D" id="1.20.120.80">
    <property type="entry name" value="Cytochrome c oxidase, subunit III, four-helix bundle"/>
    <property type="match status" value="1"/>
</dbReference>
<keyword evidence="21" id="KW-1185">Reference proteome</keyword>
<dbReference type="RefSeq" id="WP_275088212.1">
    <property type="nucleotide sequence ID" value="NZ_CP119078.1"/>
</dbReference>
<comment type="subcellular location">
    <subcellularLocation>
        <location evidence="1 17">Cell membrane</location>
        <topology evidence="1 17">Multi-pass membrane protein</topology>
    </subcellularLocation>
</comment>
<evidence type="ECO:0000256" key="11">
    <source>
        <dbReference type="ARBA" id="ARBA00023136"/>
    </source>
</evidence>
<evidence type="ECO:0000256" key="15">
    <source>
        <dbReference type="ARBA" id="ARBA00032189"/>
    </source>
</evidence>
<evidence type="ECO:0000256" key="10">
    <source>
        <dbReference type="ARBA" id="ARBA00023002"/>
    </source>
</evidence>
<dbReference type="NCBIfam" id="TIGR02842">
    <property type="entry name" value="CyoC"/>
    <property type="match status" value="1"/>
</dbReference>
<keyword evidence="5" id="KW-0813">Transport</keyword>
<evidence type="ECO:0000256" key="13">
    <source>
        <dbReference type="ARBA" id="ARBA00030072"/>
    </source>
</evidence>
<keyword evidence="8" id="KW-0249">Electron transport</keyword>
<evidence type="ECO:0000313" key="20">
    <source>
        <dbReference type="EMBL" id="WED42389.1"/>
    </source>
</evidence>
<evidence type="ECO:0000256" key="1">
    <source>
        <dbReference type="ARBA" id="ARBA00004651"/>
    </source>
</evidence>
<feature type="transmembrane region" description="Helical" evidence="18">
    <location>
        <begin position="172"/>
        <end position="196"/>
    </location>
</feature>
<evidence type="ECO:0000256" key="12">
    <source>
        <dbReference type="ARBA" id="ARBA00025694"/>
    </source>
</evidence>
<evidence type="ECO:0000256" key="5">
    <source>
        <dbReference type="ARBA" id="ARBA00022448"/>
    </source>
</evidence>
<dbReference type="InterPro" id="IPR013833">
    <property type="entry name" value="Cyt_c_oxidase_su3_a-hlx"/>
</dbReference>
<evidence type="ECO:0000256" key="18">
    <source>
        <dbReference type="SAM" id="Phobius"/>
    </source>
</evidence>
<dbReference type="InterPro" id="IPR000298">
    <property type="entry name" value="Cyt_c_oxidase-like_su3"/>
</dbReference>